<evidence type="ECO:0000313" key="3">
    <source>
        <dbReference type="EMBL" id="MDV0445751.1"/>
    </source>
</evidence>
<sequence>MSSWFGTIIYFIGLWMLTSEIILLFSSLYYPFELTLKIYIKSLSLSITGLTGGVAILLNKSGIPNPFSKDKNNKIKQQEIIKQSIPLFAMCTIVAFINYYVFNWDFLRITISMLVLLIGYLLINLSNKKSNLKNILDLTGNMFFVVGGILLLNEIIIILVRCSLGMNNMTFLEMFSWTNMFININSEIDTYLDIFSISVIIAISMATVIIAKRMIKNNKINDRKMKKIEKKLKKMKKIEKEFKKMEGNN</sequence>
<evidence type="ECO:0000256" key="1">
    <source>
        <dbReference type="SAM" id="Coils"/>
    </source>
</evidence>
<feature type="transmembrane region" description="Helical" evidence="2">
    <location>
        <begin position="80"/>
        <end position="100"/>
    </location>
</feature>
<protein>
    <submittedName>
        <fullName evidence="3">Uncharacterized protein</fullName>
    </submittedName>
</protein>
<evidence type="ECO:0000313" key="4">
    <source>
        <dbReference type="Proteomes" id="UP001272052"/>
    </source>
</evidence>
<comment type="caution">
    <text evidence="3">The sequence shown here is derived from an EMBL/GenBank/DDBJ whole genome shotgun (WGS) entry which is preliminary data.</text>
</comment>
<keyword evidence="1" id="KW-0175">Coiled coil</keyword>
<gene>
    <name evidence="3" type="ORF">MmiAt1_13460</name>
</gene>
<feature type="transmembrane region" description="Helical" evidence="2">
    <location>
        <begin position="38"/>
        <end position="59"/>
    </location>
</feature>
<feature type="transmembrane region" description="Helical" evidence="2">
    <location>
        <begin position="194"/>
        <end position="215"/>
    </location>
</feature>
<keyword evidence="4" id="KW-1185">Reference proteome</keyword>
<keyword evidence="2" id="KW-0472">Membrane</keyword>
<name>A0ABU3VQT8_9EURY</name>
<accession>A0ABU3VQT8</accession>
<evidence type="ECO:0000256" key="2">
    <source>
        <dbReference type="SAM" id="Phobius"/>
    </source>
</evidence>
<feature type="coiled-coil region" evidence="1">
    <location>
        <begin position="221"/>
        <end position="248"/>
    </location>
</feature>
<feature type="transmembrane region" description="Helical" evidence="2">
    <location>
        <begin position="7"/>
        <end position="32"/>
    </location>
</feature>
<dbReference type="Proteomes" id="UP001272052">
    <property type="component" value="Unassembled WGS sequence"/>
</dbReference>
<keyword evidence="2" id="KW-0812">Transmembrane</keyword>
<dbReference type="EMBL" id="JAWDKC010000022">
    <property type="protein sequence ID" value="MDV0445751.1"/>
    <property type="molecule type" value="Genomic_DNA"/>
</dbReference>
<reference evidence="3 4" key="1">
    <citation type="submission" date="2023-06" db="EMBL/GenBank/DDBJ databases">
        <title>Genome sequence of Methanimicrococcus sp. At1.</title>
        <authorList>
            <person name="Protasov E."/>
            <person name="Platt K."/>
            <person name="Poehlein A."/>
            <person name="Daniel R."/>
            <person name="Brune A."/>
        </authorList>
    </citation>
    <scope>NUCLEOTIDE SEQUENCE [LARGE SCALE GENOMIC DNA]</scope>
    <source>
        <strain evidence="3 4">At1</strain>
    </source>
</reference>
<organism evidence="3 4">
    <name type="scientific">Methanimicrococcus hacksteinii</name>
    <dbReference type="NCBI Taxonomy" id="3028293"/>
    <lineage>
        <taxon>Archaea</taxon>
        <taxon>Methanobacteriati</taxon>
        <taxon>Methanobacteriota</taxon>
        <taxon>Stenosarchaea group</taxon>
        <taxon>Methanomicrobia</taxon>
        <taxon>Methanosarcinales</taxon>
        <taxon>Methanosarcinaceae</taxon>
        <taxon>Methanimicrococcus</taxon>
    </lineage>
</organism>
<feature type="transmembrane region" description="Helical" evidence="2">
    <location>
        <begin position="135"/>
        <end position="160"/>
    </location>
</feature>
<proteinExistence type="predicted"/>
<keyword evidence="2" id="KW-1133">Transmembrane helix</keyword>
<feature type="transmembrane region" description="Helical" evidence="2">
    <location>
        <begin position="106"/>
        <end position="123"/>
    </location>
</feature>